<feature type="domain" description="MYND-type" evidence="6">
    <location>
        <begin position="1634"/>
        <end position="1676"/>
    </location>
</feature>
<feature type="compositionally biased region" description="Low complexity" evidence="5">
    <location>
        <begin position="1485"/>
        <end position="1498"/>
    </location>
</feature>
<feature type="compositionally biased region" description="Low complexity" evidence="5">
    <location>
        <begin position="1148"/>
        <end position="1157"/>
    </location>
</feature>
<dbReference type="Pfam" id="PF01753">
    <property type="entry name" value="zf-MYND"/>
    <property type="match status" value="1"/>
</dbReference>
<keyword evidence="3" id="KW-0862">Zinc</keyword>
<dbReference type="PROSITE" id="PS50865">
    <property type="entry name" value="ZF_MYND_2"/>
    <property type="match status" value="1"/>
</dbReference>
<feature type="compositionally biased region" description="Low complexity" evidence="5">
    <location>
        <begin position="1032"/>
        <end position="1046"/>
    </location>
</feature>
<feature type="compositionally biased region" description="Gly residues" evidence="5">
    <location>
        <begin position="1240"/>
        <end position="1250"/>
    </location>
</feature>
<dbReference type="EMBL" id="BNCP01000015">
    <property type="protein sequence ID" value="GIL79260.1"/>
    <property type="molecule type" value="Genomic_DNA"/>
</dbReference>
<feature type="region of interest" description="Disordered" evidence="5">
    <location>
        <begin position="945"/>
        <end position="969"/>
    </location>
</feature>
<protein>
    <recommendedName>
        <fullName evidence="6">MYND-type domain-containing protein</fullName>
    </recommendedName>
</protein>
<evidence type="ECO:0000313" key="7">
    <source>
        <dbReference type="EMBL" id="GIL79260.1"/>
    </source>
</evidence>
<comment type="caution">
    <text evidence="7">The sequence shown here is derived from an EMBL/GenBank/DDBJ whole genome shotgun (WGS) entry which is preliminary data.</text>
</comment>
<dbReference type="EMBL" id="BNCQ01000048">
    <property type="protein sequence ID" value="GIM13302.1"/>
    <property type="molecule type" value="Genomic_DNA"/>
</dbReference>
<evidence type="ECO:0000313" key="9">
    <source>
        <dbReference type="Proteomes" id="UP000747110"/>
    </source>
</evidence>
<gene>
    <name evidence="7" type="ORF">Vretifemale_8644</name>
    <name evidence="8" type="ORF">Vretimale_16444</name>
</gene>
<evidence type="ECO:0000256" key="4">
    <source>
        <dbReference type="PROSITE-ProRule" id="PRU00134"/>
    </source>
</evidence>
<evidence type="ECO:0000256" key="3">
    <source>
        <dbReference type="ARBA" id="ARBA00022833"/>
    </source>
</evidence>
<keyword evidence="9" id="KW-1185">Reference proteome</keyword>
<dbReference type="OrthoDB" id="540829at2759"/>
<dbReference type="GO" id="GO:0008270">
    <property type="term" value="F:zinc ion binding"/>
    <property type="evidence" value="ECO:0007669"/>
    <property type="project" value="UniProtKB-KW"/>
</dbReference>
<feature type="region of interest" description="Disordered" evidence="5">
    <location>
        <begin position="1404"/>
        <end position="1439"/>
    </location>
</feature>
<proteinExistence type="predicted"/>
<reference evidence="7" key="1">
    <citation type="journal article" date="2021" name="Proc. Natl. Acad. Sci. U.S.A.">
        <title>Three genomes in the algal genus Volvox reveal the fate of a haploid sex-determining region after a transition to homothallism.</title>
        <authorList>
            <person name="Yamamoto K."/>
            <person name="Hamaji T."/>
            <person name="Kawai-Toyooka H."/>
            <person name="Matsuzaki R."/>
            <person name="Takahashi F."/>
            <person name="Nishimura Y."/>
            <person name="Kawachi M."/>
            <person name="Noguchi H."/>
            <person name="Minakuchi Y."/>
            <person name="Umen J.G."/>
            <person name="Toyoda A."/>
            <person name="Nozaki H."/>
        </authorList>
    </citation>
    <scope>NUCLEOTIDE SEQUENCE</scope>
    <source>
        <strain evidence="8">NIES-3785</strain>
        <strain evidence="7">NIES-3786</strain>
    </source>
</reference>
<feature type="compositionally biased region" description="Polar residues" evidence="5">
    <location>
        <begin position="701"/>
        <end position="710"/>
    </location>
</feature>
<feature type="compositionally biased region" description="Basic and acidic residues" evidence="5">
    <location>
        <begin position="1050"/>
        <end position="1069"/>
    </location>
</feature>
<feature type="compositionally biased region" description="Low complexity" evidence="5">
    <location>
        <begin position="1073"/>
        <end position="1083"/>
    </location>
</feature>
<evidence type="ECO:0000256" key="2">
    <source>
        <dbReference type="ARBA" id="ARBA00022771"/>
    </source>
</evidence>
<accession>A0A8J4FLU7</accession>
<feature type="compositionally biased region" description="Low complexity" evidence="5">
    <location>
        <begin position="1217"/>
        <end position="1234"/>
    </location>
</feature>
<feature type="region of interest" description="Disordered" evidence="5">
    <location>
        <begin position="1478"/>
        <end position="1502"/>
    </location>
</feature>
<evidence type="ECO:0000259" key="6">
    <source>
        <dbReference type="PROSITE" id="PS50865"/>
    </source>
</evidence>
<feature type="region of interest" description="Disordered" evidence="5">
    <location>
        <begin position="700"/>
        <end position="727"/>
    </location>
</feature>
<dbReference type="SUPFAM" id="SSF144232">
    <property type="entry name" value="HIT/MYND zinc finger-like"/>
    <property type="match status" value="1"/>
</dbReference>
<organism evidence="7 9">
    <name type="scientific">Volvox reticuliferus</name>
    <dbReference type="NCBI Taxonomy" id="1737510"/>
    <lineage>
        <taxon>Eukaryota</taxon>
        <taxon>Viridiplantae</taxon>
        <taxon>Chlorophyta</taxon>
        <taxon>core chlorophytes</taxon>
        <taxon>Chlorophyceae</taxon>
        <taxon>CS clade</taxon>
        <taxon>Chlamydomonadales</taxon>
        <taxon>Volvocaceae</taxon>
        <taxon>Volvox</taxon>
    </lineage>
</organism>
<keyword evidence="2 4" id="KW-0863">Zinc-finger</keyword>
<dbReference type="Proteomes" id="UP000722791">
    <property type="component" value="Unassembled WGS sequence"/>
</dbReference>
<evidence type="ECO:0000313" key="8">
    <source>
        <dbReference type="EMBL" id="GIM13302.1"/>
    </source>
</evidence>
<sequence>MLDFVSALPDAREGVRRLSEVLSGIVVNTRMSEVRKGTSHSFRAAGSFSAPAGSRMLSSEDAQLAQESVDRLAALIALGPSTRTRKRMDSDGVAATVMGLPDGLVTAAATAPASPYAAEGPAPGLEALPEDQAEQYLTEMYDMLLKCRVPEALGELTAMATSALLGPSSRGGGGGGISAPGDNAGVRCEGGDRGGVGMYDEAAMNEEAIRRRSMDLRLSLDAYTRDGSGPSGPRPSTEGLLCSQKLGGHAQALLESICQMLLSCVFDPIWRHRDLLAQPRVRDLIVALSCSNLIPAKANICIKLRLLLCRQATLEAASHAWLLGFVSKVFTGLCRCMKAMVEFEACAALWAQLGDAYAAQLSITKLVERFSAAAAAVHPSYLTWRPPPPPGAPMDVGLLGAGAAGAGPGQQRPGEVYLELCAAVEVFLEGLFHLTWHFTARVEEAAAAGPPPPLLVRDVLAAMEPEGSGSVADLLAAAAAAATAADVRSGVLAPLTALLGSSGLGSTTSLAWPALVSGPAAHSLAADWLAHVVARLDGGELLTGAHGLAPEVAAAAPLLHKPGPVDRDELPLMLSVCLAVAAAGASTYLANGVGAAVFPLRGSSNLQNGGRGVYRSLDILRNTVTGGSGGSGGSSERVDAELVSSVTVRHANRLLRLMARGLKAMAATQDAELAPYPAIHAAHSCAVALHKILKDDAAAQAPTNSGSDWNTAALKPPSRSPSASAIAEEGTSGPLLWPFVPPPPKHTALLLDSFQAALLCYSAFLHPDPDKDPLTLRAVERCHEQLLELCTSIGDDLRLGVAAVAYAAHAGLLPALEAVLRAAALTCRLETLRVLLTAVMSSVPALQQLVLSRDGYIFLTLRKLIIACVNLACPHPLEYPMPAVQPPHSRRSLTLILQQCAPISQSIAASTASSVNPAQHSGPPLNRAALVPDWVAYGNTVPSAHQAAADGSGTGAGPGRPSNDSAGSYPSGRPLILPLAVDLLDTVSMLARRFIEVHEGRVASAANIHMDAMGNVLDRTYSGGRVGGGSSSGSDDGYSGGNYPDGNVSDGRDGGAKEDGEGKGREGGRQRVSSGSISSSMATTRRRRSFEREATELLPLAQLLPFALWWLSAPLSDLVDALAQEVINDDGSGSLFGDPPGDGGSGNGNNTAAAAAGQRSHHPRASVHPGFQLSPHLHSDSRHGSIDLQQQPAAAAAAVAAPPPSYAKSDMRRRSSVDISRSSPLSLRPVSRGSIVSHLGGAGGSGGGGEAASADTAPLPPPSMRQTAWSFSPGATSAAILYGGERSWVVLSRCADTLHTLFRLMVTVSDLNRRAPHSDWSALIASLQPQQLLARAVQLLVHGVQLQRQQAISETNGRPSRFRGPAFPVLLSSLLSASVCGVQYGWLVPESFGIPSATIDPAELEQLPYPGGTAAVHPPQPPPQAAPQHSGGGHGPVQGPLFSRVRRFTVISANPEGRAYQWAMVGDEEMAAEAINVPSEDGDDSATGPAAAGSAAADGDGDEDAAAVVVGGRGGELDTCSSRLPRSVVLLQAAAPGGAWSSLPPPPGPAVVPTRALQVLVSEYGSAADKVLFELLLKCLSSKRSAGPTLAAVAATATAAEAEAATTAAASSDQFFWVPPSRSIMLRTCSNPCCMNLSGLHEAQLRLAACPRCGQEWYCSRHCQAMHWHTGHKAKCSVK</sequence>
<keyword evidence="1" id="KW-0479">Metal-binding</keyword>
<evidence type="ECO:0000256" key="1">
    <source>
        <dbReference type="ARBA" id="ARBA00022723"/>
    </source>
</evidence>
<dbReference type="Gene3D" id="6.10.140.2220">
    <property type="match status" value="1"/>
</dbReference>
<evidence type="ECO:0000256" key="5">
    <source>
        <dbReference type="SAM" id="MobiDB-lite"/>
    </source>
</evidence>
<feature type="compositionally biased region" description="Low complexity" evidence="5">
    <location>
        <begin position="712"/>
        <end position="727"/>
    </location>
</feature>
<name>A0A8J4FLU7_9CHLO</name>
<dbReference type="InterPro" id="IPR002893">
    <property type="entry name" value="Znf_MYND"/>
</dbReference>
<feature type="region of interest" description="Disordered" evidence="5">
    <location>
        <begin position="1132"/>
        <end position="1267"/>
    </location>
</feature>
<feature type="region of interest" description="Disordered" evidence="5">
    <location>
        <begin position="1024"/>
        <end position="1088"/>
    </location>
</feature>
<dbReference type="Proteomes" id="UP000747110">
    <property type="component" value="Unassembled WGS sequence"/>
</dbReference>